<protein>
    <submittedName>
        <fullName evidence="1">Uncharacterized protein</fullName>
    </submittedName>
</protein>
<dbReference type="EMBL" id="JACOPQ010000016">
    <property type="protein sequence ID" value="MBC5738499.1"/>
    <property type="molecule type" value="Genomic_DNA"/>
</dbReference>
<comment type="caution">
    <text evidence="1">The sequence shown here is derived from an EMBL/GenBank/DDBJ whole genome shotgun (WGS) entry which is preliminary data.</text>
</comment>
<name>A0A8J6ME07_9FIRM</name>
<evidence type="ECO:0000313" key="2">
    <source>
        <dbReference type="Proteomes" id="UP000607645"/>
    </source>
</evidence>
<dbReference type="SUPFAM" id="SSF51445">
    <property type="entry name" value="(Trans)glycosidases"/>
    <property type="match status" value="1"/>
</dbReference>
<dbReference type="AlphaFoldDB" id="A0A8J6ME07"/>
<dbReference type="RefSeq" id="WP_186920248.1">
    <property type="nucleotide sequence ID" value="NZ_JACOPQ010000016.1"/>
</dbReference>
<sequence>MKKRWWAMGALAVLWVGAALLARGQSAPAPALGDGLFAWGGETLLPENRGALTDTLARLGADVLYQEFPAGTGAETAAEFLTDMEAAGVEVYCLAGAPEWGLEEDGRSLVEAIDRAAALGPGVRGVMADVEPYLTPAWDRDSDAVMERYVSGMAAAREHARGRGLSLIACIPYWYDNDHADALARLIATGCDGVAVMNYYRGAEAEHLRTELELARRAGIPTVCVSEFQQPGTHDLTDKTTYYTDGLEAARESWAAVRETLGDGGLSFAYHWYAPVRELLER</sequence>
<reference evidence="1" key="1">
    <citation type="submission" date="2020-08" db="EMBL/GenBank/DDBJ databases">
        <title>Genome public.</title>
        <authorList>
            <person name="Liu C."/>
            <person name="Sun Q."/>
        </authorList>
    </citation>
    <scope>NUCLEOTIDE SEQUENCE</scope>
    <source>
        <strain evidence="1">NSJ-52</strain>
    </source>
</reference>
<dbReference type="Gene3D" id="3.40.50.2300">
    <property type="match status" value="1"/>
</dbReference>
<evidence type="ECO:0000313" key="1">
    <source>
        <dbReference type="EMBL" id="MBC5738499.1"/>
    </source>
</evidence>
<dbReference type="Proteomes" id="UP000607645">
    <property type="component" value="Unassembled WGS sequence"/>
</dbReference>
<accession>A0A8J6ME07</accession>
<gene>
    <name evidence="1" type="ORF">H8S62_15915</name>
</gene>
<keyword evidence="2" id="KW-1185">Reference proteome</keyword>
<dbReference type="InterPro" id="IPR017853">
    <property type="entry name" value="GH"/>
</dbReference>
<organism evidence="1 2">
    <name type="scientific">Lawsonibacter faecis</name>
    <dbReference type="NCBI Taxonomy" id="2763052"/>
    <lineage>
        <taxon>Bacteria</taxon>
        <taxon>Bacillati</taxon>
        <taxon>Bacillota</taxon>
        <taxon>Clostridia</taxon>
        <taxon>Eubacteriales</taxon>
        <taxon>Oscillospiraceae</taxon>
        <taxon>Lawsonibacter</taxon>
    </lineage>
</organism>
<proteinExistence type="predicted"/>